<name>A0AAQ3K7D5_9LILI</name>
<dbReference type="SUPFAM" id="SSF50978">
    <property type="entry name" value="WD40 repeat-like"/>
    <property type="match status" value="1"/>
</dbReference>
<dbReference type="PANTHER" id="PTHR19847">
    <property type="entry name" value="DDB1- AND CUL4-ASSOCIATED FACTOR 11"/>
    <property type="match status" value="1"/>
</dbReference>
<dbReference type="FunFam" id="2.130.10.10:FF:000557">
    <property type="entry name" value="WD repeat protein"/>
    <property type="match status" value="1"/>
</dbReference>
<dbReference type="Pfam" id="PF00400">
    <property type="entry name" value="WD40"/>
    <property type="match status" value="5"/>
</dbReference>
<protein>
    <recommendedName>
        <fullName evidence="7">LEC14B homolog</fullName>
    </recommendedName>
</protein>
<sequence length="462" mass="52581">MHLWRRYRNRGNSGLVPDDTTFTIDDEISHLTKLQSESCIYNSKAMVRNRPKMPIPVTNMLLAREANYSGRGRFSSADCSHVLCRYLPRNSATPIDRMNSEAYVSQFSIDGSLLIAGSRGSRIRVYDVDNGWKILKDINAQSLRWTITDTALSPDQRHLVYCSLTPIVHIVNLRTAMTDSRANITEIHEYLDFSVDGDGDDFNIYSINFSNDGRELIAGTSNDSIYVYDLEANKLSMRLQAHTNDVNTVSFADQTGHVVFSGSDDNFCKVWDRRCHVAAGKAAGILEGHIEGITFIDSRGDGRYFISNGKDQTTKLWDIRRMSDTAKLSTPKTYVWDYRWMDYPSQARKLKHPSDQSVATYRGHSVLGTLIRCYFSPVHSTGQKYIYTGSYDKCVYVYDVVTGEIVAKYSWHDAAIRDCSWHPYYPMLVSSSWDCYVAKWEFPGTSADTTLPRKKSSRTHLH</sequence>
<evidence type="ECO:0000256" key="3">
    <source>
        <dbReference type="ARBA" id="ARBA00061298"/>
    </source>
</evidence>
<dbReference type="PANTHER" id="PTHR19847:SF7">
    <property type="entry name" value="DDB1- AND CUL4-ASSOCIATED FACTOR 11"/>
    <property type="match status" value="1"/>
</dbReference>
<dbReference type="InterPro" id="IPR051859">
    <property type="entry name" value="DCAF"/>
</dbReference>
<organism evidence="5 6">
    <name type="scientific">Canna indica</name>
    <name type="common">Indian-shot</name>
    <dbReference type="NCBI Taxonomy" id="4628"/>
    <lineage>
        <taxon>Eukaryota</taxon>
        <taxon>Viridiplantae</taxon>
        <taxon>Streptophyta</taxon>
        <taxon>Embryophyta</taxon>
        <taxon>Tracheophyta</taxon>
        <taxon>Spermatophyta</taxon>
        <taxon>Magnoliopsida</taxon>
        <taxon>Liliopsida</taxon>
        <taxon>Zingiberales</taxon>
        <taxon>Cannaceae</taxon>
        <taxon>Canna</taxon>
    </lineage>
</organism>
<reference evidence="5 6" key="1">
    <citation type="submission" date="2023-10" db="EMBL/GenBank/DDBJ databases">
        <title>Chromosome-scale genome assembly provides insights into flower coloration mechanisms of Canna indica.</title>
        <authorList>
            <person name="Li C."/>
        </authorList>
    </citation>
    <scope>NUCLEOTIDE SEQUENCE [LARGE SCALE GENOMIC DNA]</scope>
    <source>
        <tissue evidence="5">Flower</tissue>
    </source>
</reference>
<proteinExistence type="inferred from homology"/>
<dbReference type="AlphaFoldDB" id="A0AAQ3K7D5"/>
<evidence type="ECO:0000313" key="5">
    <source>
        <dbReference type="EMBL" id="WOL03342.1"/>
    </source>
</evidence>
<keyword evidence="6" id="KW-1185">Reference proteome</keyword>
<dbReference type="InterPro" id="IPR001680">
    <property type="entry name" value="WD40_rpt"/>
</dbReference>
<dbReference type="GO" id="GO:0080008">
    <property type="term" value="C:Cul4-RING E3 ubiquitin ligase complex"/>
    <property type="evidence" value="ECO:0007669"/>
    <property type="project" value="TreeGrafter"/>
</dbReference>
<dbReference type="EMBL" id="CP136893">
    <property type="protein sequence ID" value="WOL03342.1"/>
    <property type="molecule type" value="Genomic_DNA"/>
</dbReference>
<dbReference type="SMART" id="SM00320">
    <property type="entry name" value="WD40"/>
    <property type="match status" value="7"/>
</dbReference>
<gene>
    <name evidence="5" type="ORF">Cni_G12062</name>
</gene>
<evidence type="ECO:0000313" key="6">
    <source>
        <dbReference type="Proteomes" id="UP001327560"/>
    </source>
</evidence>
<evidence type="ECO:0000256" key="2">
    <source>
        <dbReference type="ARBA" id="ARBA00022737"/>
    </source>
</evidence>
<evidence type="ECO:0000256" key="4">
    <source>
        <dbReference type="PROSITE-ProRule" id="PRU00221"/>
    </source>
</evidence>
<dbReference type="Gene3D" id="2.130.10.10">
    <property type="entry name" value="YVTN repeat-like/Quinoprotein amine dehydrogenase"/>
    <property type="match status" value="2"/>
</dbReference>
<evidence type="ECO:0000256" key="1">
    <source>
        <dbReference type="ARBA" id="ARBA00022574"/>
    </source>
</evidence>
<dbReference type="PROSITE" id="PS50082">
    <property type="entry name" value="WD_REPEATS_2"/>
    <property type="match status" value="3"/>
</dbReference>
<comment type="similarity">
    <text evidence="3">Belongs to the WD repeat LEC14B family.</text>
</comment>
<dbReference type="Proteomes" id="UP001327560">
    <property type="component" value="Chromosome 4"/>
</dbReference>
<accession>A0AAQ3K7D5</accession>
<dbReference type="GO" id="GO:0043161">
    <property type="term" value="P:proteasome-mediated ubiquitin-dependent protein catabolic process"/>
    <property type="evidence" value="ECO:0007669"/>
    <property type="project" value="TreeGrafter"/>
</dbReference>
<feature type="repeat" description="WD" evidence="4">
    <location>
        <begin position="239"/>
        <end position="272"/>
    </location>
</feature>
<dbReference type="PROSITE" id="PS50294">
    <property type="entry name" value="WD_REPEATS_REGION"/>
    <property type="match status" value="2"/>
</dbReference>
<dbReference type="FunFam" id="2.130.10.10:FF:000492">
    <property type="entry name" value="LEC14B homolog isoform X2"/>
    <property type="match status" value="1"/>
</dbReference>
<feature type="repeat" description="WD" evidence="4">
    <location>
        <begin position="286"/>
        <end position="327"/>
    </location>
</feature>
<dbReference type="InterPro" id="IPR015943">
    <property type="entry name" value="WD40/YVTN_repeat-like_dom_sf"/>
</dbReference>
<feature type="repeat" description="WD" evidence="4">
    <location>
        <begin position="197"/>
        <end position="238"/>
    </location>
</feature>
<keyword evidence="2" id="KW-0677">Repeat</keyword>
<dbReference type="InterPro" id="IPR036322">
    <property type="entry name" value="WD40_repeat_dom_sf"/>
</dbReference>
<evidence type="ECO:0008006" key="7">
    <source>
        <dbReference type="Google" id="ProtNLM"/>
    </source>
</evidence>
<keyword evidence="1 4" id="KW-0853">WD repeat</keyword>